<dbReference type="GO" id="GO:0008652">
    <property type="term" value="P:amino acid biosynthetic process"/>
    <property type="evidence" value="ECO:0007669"/>
    <property type="project" value="UniProtKB-ARBA"/>
</dbReference>
<dbReference type="PANTHER" id="PTHR42743">
    <property type="entry name" value="AMINO-ACID AMINOTRANSFERASE"/>
    <property type="match status" value="1"/>
</dbReference>
<dbReference type="Gene3D" id="3.30.470.10">
    <property type="match status" value="1"/>
</dbReference>
<comment type="caution">
    <text evidence="4">The sequence shown here is derived from an EMBL/GenBank/DDBJ whole genome shotgun (WGS) entry which is preliminary data.</text>
</comment>
<dbReference type="CDD" id="cd00449">
    <property type="entry name" value="PLPDE_IV"/>
    <property type="match status" value="1"/>
</dbReference>
<name>A0A5S4ZY89_9FIRM</name>
<dbReference type="InterPro" id="IPR043132">
    <property type="entry name" value="BCAT-like_C"/>
</dbReference>
<comment type="cofactor">
    <cofactor evidence="1">
        <name>pyridoxal 5'-phosphate</name>
        <dbReference type="ChEBI" id="CHEBI:597326"/>
    </cofactor>
</comment>
<evidence type="ECO:0000256" key="3">
    <source>
        <dbReference type="ARBA" id="ARBA00022898"/>
    </source>
</evidence>
<keyword evidence="4" id="KW-0032">Aminotransferase</keyword>
<dbReference type="EMBL" id="VNHM01000001">
    <property type="protein sequence ID" value="TYO97992.1"/>
    <property type="molecule type" value="Genomic_DNA"/>
</dbReference>
<gene>
    <name evidence="4" type="ORF">LX24_00276</name>
</gene>
<dbReference type="GO" id="GO:0046394">
    <property type="term" value="P:carboxylic acid biosynthetic process"/>
    <property type="evidence" value="ECO:0007669"/>
    <property type="project" value="UniProtKB-ARBA"/>
</dbReference>
<keyword evidence="5" id="KW-1185">Reference proteome</keyword>
<accession>A0A5S4ZY89</accession>
<dbReference type="Gene3D" id="3.20.10.10">
    <property type="entry name" value="D-amino Acid Aminotransferase, subunit A, domain 2"/>
    <property type="match status" value="1"/>
</dbReference>
<keyword evidence="4" id="KW-0808">Transferase</keyword>
<proteinExistence type="inferred from homology"/>
<dbReference type="FunFam" id="3.20.10.10:FF:000002">
    <property type="entry name" value="D-alanine aminotransferase"/>
    <property type="match status" value="1"/>
</dbReference>
<dbReference type="Proteomes" id="UP000323166">
    <property type="component" value="Unassembled WGS sequence"/>
</dbReference>
<reference evidence="4 5" key="1">
    <citation type="submission" date="2019-07" db="EMBL/GenBank/DDBJ databases">
        <title>Genomic Encyclopedia of Type Strains, Phase I: the one thousand microbial genomes (KMG-I) project.</title>
        <authorList>
            <person name="Kyrpides N."/>
        </authorList>
    </citation>
    <scope>NUCLEOTIDE SEQUENCE [LARGE SCALE GENOMIC DNA]</scope>
    <source>
        <strain evidence="4 5">DSM 6562</strain>
    </source>
</reference>
<dbReference type="GO" id="GO:0005829">
    <property type="term" value="C:cytosol"/>
    <property type="evidence" value="ECO:0007669"/>
    <property type="project" value="TreeGrafter"/>
</dbReference>
<dbReference type="GO" id="GO:0008483">
    <property type="term" value="F:transaminase activity"/>
    <property type="evidence" value="ECO:0007669"/>
    <property type="project" value="UniProtKB-KW"/>
</dbReference>
<keyword evidence="3" id="KW-0663">Pyridoxal phosphate</keyword>
<dbReference type="InterPro" id="IPR043131">
    <property type="entry name" value="BCAT-like_N"/>
</dbReference>
<sequence length="293" mass="31928">MSEFYLVNGQIATGTGMKPGLKDMALLYGYSLFETMLVVRGRPVFINRHLKRMLQSVSELGIKLTYSYDVLAAMCSRALARSGIREGVLRLMVTAGDGGDEGGSVITAVREGLPYPEEQYAKGFALVTLDFPRNEQSPLVKHKTANYLENLLGRRKARLQGYDEGLFLNTRGMVAEGTVSNIFIVQDGILLTPPVEAGLLPGTVRRLVMEYAPRFGYRCMETDLSPGDIKNAGECFLTNALMGVMPVVSLDGHALGGGESARPGAVTKIIRDMYLELVLKELGRPVTSQGVTE</sequence>
<comment type="similarity">
    <text evidence="2">Belongs to the class-IV pyridoxal-phosphate-dependent aminotransferase family.</text>
</comment>
<dbReference type="SUPFAM" id="SSF56752">
    <property type="entry name" value="D-aminoacid aminotransferase-like PLP-dependent enzymes"/>
    <property type="match status" value="1"/>
</dbReference>
<dbReference type="InterPro" id="IPR036038">
    <property type="entry name" value="Aminotransferase-like"/>
</dbReference>
<evidence type="ECO:0000313" key="5">
    <source>
        <dbReference type="Proteomes" id="UP000323166"/>
    </source>
</evidence>
<dbReference type="Pfam" id="PF01063">
    <property type="entry name" value="Aminotran_4"/>
    <property type="match status" value="1"/>
</dbReference>
<dbReference type="AlphaFoldDB" id="A0A5S4ZY89"/>
<evidence type="ECO:0000256" key="2">
    <source>
        <dbReference type="ARBA" id="ARBA00009320"/>
    </source>
</evidence>
<dbReference type="RefSeq" id="WP_166510339.1">
    <property type="nucleotide sequence ID" value="NZ_VNHM01000001.1"/>
</dbReference>
<dbReference type="PANTHER" id="PTHR42743:SF11">
    <property type="entry name" value="AMINODEOXYCHORISMATE LYASE"/>
    <property type="match status" value="1"/>
</dbReference>
<evidence type="ECO:0000256" key="1">
    <source>
        <dbReference type="ARBA" id="ARBA00001933"/>
    </source>
</evidence>
<dbReference type="InterPro" id="IPR001544">
    <property type="entry name" value="Aminotrans_IV"/>
</dbReference>
<dbReference type="InterPro" id="IPR050571">
    <property type="entry name" value="Class-IV_PLP-Dep_Aminotrnsfr"/>
</dbReference>
<evidence type="ECO:0000313" key="4">
    <source>
        <dbReference type="EMBL" id="TYO97992.1"/>
    </source>
</evidence>
<protein>
    <submittedName>
        <fullName evidence="4">Branched-chain amino acid aminotransferase</fullName>
    </submittedName>
</protein>
<organism evidence="4 5">
    <name type="scientific">Desulfallas thermosapovorans DSM 6562</name>
    <dbReference type="NCBI Taxonomy" id="1121431"/>
    <lineage>
        <taxon>Bacteria</taxon>
        <taxon>Bacillati</taxon>
        <taxon>Bacillota</taxon>
        <taxon>Clostridia</taxon>
        <taxon>Eubacteriales</taxon>
        <taxon>Desulfallaceae</taxon>
        <taxon>Desulfallas</taxon>
    </lineage>
</organism>